<keyword evidence="2" id="KW-1185">Reference proteome</keyword>
<gene>
    <name evidence="1" type="ORF">AVEN_142518_1</name>
</gene>
<name>A0A4Y2CHJ3_ARAVE</name>
<sequence>MMEDVEFIRKNVHLGLSCIPACSYTALCDMNMPSMQTEDVSFVKETEKTDFLGCPNENGRENWNRQSAPFFTIRMSLSCNPLNEMAFDIGCKANWCVFDSSLHSFC</sequence>
<protein>
    <submittedName>
        <fullName evidence="1">Uncharacterized protein</fullName>
    </submittedName>
</protein>
<accession>A0A4Y2CHJ3</accession>
<evidence type="ECO:0000313" key="2">
    <source>
        <dbReference type="Proteomes" id="UP000499080"/>
    </source>
</evidence>
<organism evidence="1 2">
    <name type="scientific">Araneus ventricosus</name>
    <name type="common">Orbweaver spider</name>
    <name type="synonym">Epeira ventricosa</name>
    <dbReference type="NCBI Taxonomy" id="182803"/>
    <lineage>
        <taxon>Eukaryota</taxon>
        <taxon>Metazoa</taxon>
        <taxon>Ecdysozoa</taxon>
        <taxon>Arthropoda</taxon>
        <taxon>Chelicerata</taxon>
        <taxon>Arachnida</taxon>
        <taxon>Araneae</taxon>
        <taxon>Araneomorphae</taxon>
        <taxon>Entelegynae</taxon>
        <taxon>Araneoidea</taxon>
        <taxon>Araneidae</taxon>
        <taxon>Araneus</taxon>
    </lineage>
</organism>
<comment type="caution">
    <text evidence="1">The sequence shown here is derived from an EMBL/GenBank/DDBJ whole genome shotgun (WGS) entry which is preliminary data.</text>
</comment>
<proteinExistence type="predicted"/>
<reference evidence="1 2" key="1">
    <citation type="journal article" date="2019" name="Sci. Rep.">
        <title>Orb-weaving spider Araneus ventricosus genome elucidates the spidroin gene catalogue.</title>
        <authorList>
            <person name="Kono N."/>
            <person name="Nakamura H."/>
            <person name="Ohtoshi R."/>
            <person name="Moran D.A.P."/>
            <person name="Shinohara A."/>
            <person name="Yoshida Y."/>
            <person name="Fujiwara M."/>
            <person name="Mori M."/>
            <person name="Tomita M."/>
            <person name="Arakawa K."/>
        </authorList>
    </citation>
    <scope>NUCLEOTIDE SEQUENCE [LARGE SCALE GENOMIC DNA]</scope>
</reference>
<dbReference type="Proteomes" id="UP000499080">
    <property type="component" value="Unassembled WGS sequence"/>
</dbReference>
<dbReference type="EMBL" id="BGPR01000189">
    <property type="protein sequence ID" value="GBM03217.1"/>
    <property type="molecule type" value="Genomic_DNA"/>
</dbReference>
<dbReference type="AlphaFoldDB" id="A0A4Y2CHJ3"/>
<evidence type="ECO:0000313" key="1">
    <source>
        <dbReference type="EMBL" id="GBM03217.1"/>
    </source>
</evidence>